<sequence length="335" mass="36857">MVRSGPAKRLPHDETAPLRVSRRRTPAGTRRTRPAAARQTFPAPLADRGAGLRLPCLPNRAGAAPTSSGDNVLRVRALVPGGGGVNSAVHRPRRAVVSRARDETAFSSCEQEGGFGGEGPASPPAELNRAHTEQKSRCARPAHRPCRRPRNKRQSTKHRRVGSFTFPHRLREPRLSRAFPPLSCRVPVLLSGVRHARGVFSPSPFAVAPFFGFGPGWSDWWLEFFFLPVSGRGRFFFFLSRKIPPLPHSFRPRPRLRSLAARRASLPQTRRRGYSPPLPFPSLYPSVLPSFRPWSKSCAGSRSSEPALLTLLPQSAYSLCLPNLRSESGVAIGPT</sequence>
<feature type="compositionally biased region" description="Low complexity" evidence="1">
    <location>
        <begin position="34"/>
        <end position="44"/>
    </location>
</feature>
<dbReference type="Proteomes" id="UP000673691">
    <property type="component" value="Unassembled WGS sequence"/>
</dbReference>
<gene>
    <name evidence="2" type="ORF">BJ554DRAFT_4815</name>
</gene>
<reference evidence="2 3" key="1">
    <citation type="journal article" name="Sci. Rep.">
        <title>Genome-scale phylogenetic analyses confirm Olpidium as the closest living zoosporic fungus to the non-flagellated, terrestrial fungi.</title>
        <authorList>
            <person name="Chang Y."/>
            <person name="Rochon D."/>
            <person name="Sekimoto S."/>
            <person name="Wang Y."/>
            <person name="Chovatia M."/>
            <person name="Sandor L."/>
            <person name="Salamov A."/>
            <person name="Grigoriev I.V."/>
            <person name="Stajich J.E."/>
            <person name="Spatafora J.W."/>
        </authorList>
    </citation>
    <scope>NUCLEOTIDE SEQUENCE [LARGE SCALE GENOMIC DNA]</scope>
    <source>
        <strain evidence="2">S191</strain>
    </source>
</reference>
<dbReference type="EMBL" id="JAEFCI010012954">
    <property type="protein sequence ID" value="KAG5455683.1"/>
    <property type="molecule type" value="Genomic_DNA"/>
</dbReference>
<evidence type="ECO:0000256" key="1">
    <source>
        <dbReference type="SAM" id="MobiDB-lite"/>
    </source>
</evidence>
<protein>
    <submittedName>
        <fullName evidence="2">Uncharacterized protein</fullName>
    </submittedName>
</protein>
<dbReference type="AlphaFoldDB" id="A0A8H7ZL08"/>
<accession>A0A8H7ZL08</accession>
<proteinExistence type="predicted"/>
<feature type="region of interest" description="Disordered" evidence="1">
    <location>
        <begin position="107"/>
        <end position="160"/>
    </location>
</feature>
<name>A0A8H7ZL08_9FUNG</name>
<comment type="caution">
    <text evidence="2">The sequence shown here is derived from an EMBL/GenBank/DDBJ whole genome shotgun (WGS) entry which is preliminary data.</text>
</comment>
<feature type="compositionally biased region" description="Basic residues" evidence="1">
    <location>
        <begin position="20"/>
        <end position="33"/>
    </location>
</feature>
<evidence type="ECO:0000313" key="2">
    <source>
        <dbReference type="EMBL" id="KAG5455683.1"/>
    </source>
</evidence>
<feature type="region of interest" description="Disordered" evidence="1">
    <location>
        <begin position="1"/>
        <end position="48"/>
    </location>
</feature>
<feature type="compositionally biased region" description="Basic residues" evidence="1">
    <location>
        <begin position="137"/>
        <end position="160"/>
    </location>
</feature>
<evidence type="ECO:0000313" key="3">
    <source>
        <dbReference type="Proteomes" id="UP000673691"/>
    </source>
</evidence>
<keyword evidence="3" id="KW-1185">Reference proteome</keyword>
<organism evidence="2 3">
    <name type="scientific">Olpidium bornovanus</name>
    <dbReference type="NCBI Taxonomy" id="278681"/>
    <lineage>
        <taxon>Eukaryota</taxon>
        <taxon>Fungi</taxon>
        <taxon>Fungi incertae sedis</taxon>
        <taxon>Olpidiomycota</taxon>
        <taxon>Olpidiomycotina</taxon>
        <taxon>Olpidiomycetes</taxon>
        <taxon>Olpidiales</taxon>
        <taxon>Olpidiaceae</taxon>
        <taxon>Olpidium</taxon>
    </lineage>
</organism>